<dbReference type="CDD" id="cd08504">
    <property type="entry name" value="PBP2_OppA"/>
    <property type="match status" value="1"/>
</dbReference>
<dbReference type="Gene3D" id="3.90.76.10">
    <property type="entry name" value="Dipeptide-binding Protein, Domain 1"/>
    <property type="match status" value="1"/>
</dbReference>
<dbReference type="Proteomes" id="UP000593594">
    <property type="component" value="Chromosome"/>
</dbReference>
<dbReference type="GO" id="GO:0015833">
    <property type="term" value="P:peptide transport"/>
    <property type="evidence" value="ECO:0007669"/>
    <property type="project" value="TreeGrafter"/>
</dbReference>
<dbReference type="PIRSF" id="PIRSF002741">
    <property type="entry name" value="MppA"/>
    <property type="match status" value="1"/>
</dbReference>
<dbReference type="GO" id="GO:0030288">
    <property type="term" value="C:outer membrane-bounded periplasmic space"/>
    <property type="evidence" value="ECO:0007669"/>
    <property type="project" value="TreeGrafter"/>
</dbReference>
<evidence type="ECO:0000313" key="8">
    <source>
        <dbReference type="Proteomes" id="UP000593594"/>
    </source>
</evidence>
<gene>
    <name evidence="7" type="ORF">HW532_14475</name>
</gene>
<dbReference type="Gene3D" id="3.10.105.10">
    <property type="entry name" value="Dipeptide-binding Protein, Domain 3"/>
    <property type="match status" value="1"/>
</dbReference>
<dbReference type="InterPro" id="IPR000914">
    <property type="entry name" value="SBP_5_dom"/>
</dbReference>
<comment type="similarity">
    <text evidence="2">Belongs to the bacterial solute-binding protein 5 family.</text>
</comment>
<dbReference type="GO" id="GO:0043190">
    <property type="term" value="C:ATP-binding cassette (ABC) transporter complex"/>
    <property type="evidence" value="ECO:0007669"/>
    <property type="project" value="InterPro"/>
</dbReference>
<evidence type="ECO:0000259" key="6">
    <source>
        <dbReference type="Pfam" id="PF00496"/>
    </source>
</evidence>
<dbReference type="PANTHER" id="PTHR30290">
    <property type="entry name" value="PERIPLASMIC BINDING COMPONENT OF ABC TRANSPORTER"/>
    <property type="match status" value="1"/>
</dbReference>
<evidence type="ECO:0000256" key="1">
    <source>
        <dbReference type="ARBA" id="ARBA00004418"/>
    </source>
</evidence>
<accession>A0A7S8HCN4</accession>
<keyword evidence="3" id="KW-0813">Transport</keyword>
<evidence type="ECO:0000256" key="2">
    <source>
        <dbReference type="ARBA" id="ARBA00005695"/>
    </source>
</evidence>
<dbReference type="AlphaFoldDB" id="A0A7S8HCN4"/>
<dbReference type="PANTHER" id="PTHR30290:SF10">
    <property type="entry name" value="PERIPLASMIC OLIGOPEPTIDE-BINDING PROTEIN-RELATED"/>
    <property type="match status" value="1"/>
</dbReference>
<sequence>MTPVRWFCGAFLAAAMTLALPGALSAEMVYHRGNTGDPETLDQHKTSTIYEANILRDLYEGLVAYNAAGEIIPGVAESWDMSEDGTVYTFHLRDDARWSNGEPVTAEDFVFSLRRIMTPETGAKYATILYPIKNAEKINTGKLEPSELGVTAVDDRTLEIALEAPTPYFIDLLGHQTGLPVYPPAVKEHGTDFVKPGNMVSNGPFMLKDAVPNAQVTLAKNPNYHDAENVAIDKVIFYPTEDRAAALRRFTAGELDSNNDAPVDQVKWMRENLGDEFRVAPYLGTYYYTIKTDKTPFDDPRVRRALSMAIDREFIAEEIWGGTMLPGYSLVPPGIPGYGEPSYVDYKDDSILDREDEAAALLKEAGFGPDNPLKVEIRYNTSENHKKTALAIADMWKPLGVEVSLVNTDVATHYALLRDKGDYDVARAGWIGDYADPQNFLFLLESNNPGFNYASYSNAEFDALMRKAAAETDPDKRSEYLHEAEAIFNREEPYIAMLYYGSLNLVSDRLKGWKDNILNIHPSRWMSIEE</sequence>
<dbReference type="Gene3D" id="3.40.190.10">
    <property type="entry name" value="Periplasmic binding protein-like II"/>
    <property type="match status" value="1"/>
</dbReference>
<feature type="domain" description="Solute-binding protein family 5" evidence="6">
    <location>
        <begin position="70"/>
        <end position="449"/>
    </location>
</feature>
<name>A0A7S8HCN4_9HYPH</name>
<dbReference type="KEGG" id="kmn:HW532_14475"/>
<dbReference type="FunFam" id="3.90.76.10:FF:000001">
    <property type="entry name" value="Oligopeptide ABC transporter substrate-binding protein"/>
    <property type="match status" value="1"/>
</dbReference>
<evidence type="ECO:0000256" key="3">
    <source>
        <dbReference type="ARBA" id="ARBA00022448"/>
    </source>
</evidence>
<dbReference type="InterPro" id="IPR039424">
    <property type="entry name" value="SBP_5"/>
</dbReference>
<feature type="chain" id="PRO_5032914428" evidence="5">
    <location>
        <begin position="27"/>
        <end position="530"/>
    </location>
</feature>
<proteinExistence type="inferred from homology"/>
<evidence type="ECO:0000256" key="5">
    <source>
        <dbReference type="SAM" id="SignalP"/>
    </source>
</evidence>
<dbReference type="GO" id="GO:1904680">
    <property type="term" value="F:peptide transmembrane transporter activity"/>
    <property type="evidence" value="ECO:0007669"/>
    <property type="project" value="TreeGrafter"/>
</dbReference>
<feature type="signal peptide" evidence="5">
    <location>
        <begin position="1"/>
        <end position="26"/>
    </location>
</feature>
<dbReference type="InterPro" id="IPR030678">
    <property type="entry name" value="Peptide/Ni-bd"/>
</dbReference>
<dbReference type="RefSeq" id="WP_213161149.1">
    <property type="nucleotide sequence ID" value="NZ_CP058214.1"/>
</dbReference>
<reference evidence="7 8" key="1">
    <citation type="submission" date="2020-06" db="EMBL/GenBank/DDBJ databases">
        <title>Genome sequence of 2 isolates from Red Sea Mangroves.</title>
        <authorList>
            <person name="Sefrji F."/>
            <person name="Michoud G."/>
            <person name="Merlino G."/>
            <person name="Daffonchio D."/>
        </authorList>
    </citation>
    <scope>NUCLEOTIDE SEQUENCE [LARGE SCALE GENOMIC DNA]</scope>
    <source>
        <strain evidence="7 8">R1DC25</strain>
    </source>
</reference>
<keyword evidence="4 5" id="KW-0732">Signal</keyword>
<dbReference type="EMBL" id="CP058214">
    <property type="protein sequence ID" value="QPC43785.1"/>
    <property type="molecule type" value="Genomic_DNA"/>
</dbReference>
<evidence type="ECO:0000256" key="4">
    <source>
        <dbReference type="ARBA" id="ARBA00022729"/>
    </source>
</evidence>
<dbReference type="Pfam" id="PF00496">
    <property type="entry name" value="SBP_bac_5"/>
    <property type="match status" value="1"/>
</dbReference>
<organism evidence="7 8">
    <name type="scientific">Kaustia mangrovi</name>
    <dbReference type="NCBI Taxonomy" id="2593653"/>
    <lineage>
        <taxon>Bacteria</taxon>
        <taxon>Pseudomonadati</taxon>
        <taxon>Pseudomonadota</taxon>
        <taxon>Alphaproteobacteria</taxon>
        <taxon>Hyphomicrobiales</taxon>
        <taxon>Parvibaculaceae</taxon>
        <taxon>Kaustia</taxon>
    </lineage>
</organism>
<evidence type="ECO:0000313" key="7">
    <source>
        <dbReference type="EMBL" id="QPC43785.1"/>
    </source>
</evidence>
<dbReference type="SUPFAM" id="SSF53850">
    <property type="entry name" value="Periplasmic binding protein-like II"/>
    <property type="match status" value="1"/>
</dbReference>
<protein>
    <submittedName>
        <fullName evidence="7">Peptide ABC transporter substrate-binding protein</fullName>
    </submittedName>
</protein>
<comment type="subcellular location">
    <subcellularLocation>
        <location evidence="1">Periplasm</location>
    </subcellularLocation>
</comment>
<keyword evidence="8" id="KW-1185">Reference proteome</keyword>